<protein>
    <submittedName>
        <fullName evidence="2">NADPH:quinone reductase</fullName>
    </submittedName>
</protein>
<dbReference type="Pfam" id="PF13602">
    <property type="entry name" value="ADH_zinc_N_2"/>
    <property type="match status" value="1"/>
</dbReference>
<dbReference type="CDD" id="cd05289">
    <property type="entry name" value="MDR_like_2"/>
    <property type="match status" value="1"/>
</dbReference>
<dbReference type="GO" id="GO:0016491">
    <property type="term" value="F:oxidoreductase activity"/>
    <property type="evidence" value="ECO:0007669"/>
    <property type="project" value="InterPro"/>
</dbReference>
<reference evidence="2" key="1">
    <citation type="journal article" date="2014" name="Int. J. Syst. Evol. Microbiol.">
        <title>Complete genome sequence of Corynebacterium casei LMG S-19264T (=DSM 44701T), isolated from a smear-ripened cheese.</title>
        <authorList>
            <consortium name="US DOE Joint Genome Institute (JGI-PGF)"/>
            <person name="Walter F."/>
            <person name="Albersmeier A."/>
            <person name="Kalinowski J."/>
            <person name="Ruckert C."/>
        </authorList>
    </citation>
    <scope>NUCLEOTIDE SEQUENCE</scope>
    <source>
        <strain evidence="2">CGMCC 4.7430</strain>
    </source>
</reference>
<dbReference type="SUPFAM" id="SSF51735">
    <property type="entry name" value="NAD(P)-binding Rossmann-fold domains"/>
    <property type="match status" value="1"/>
</dbReference>
<dbReference type="SUPFAM" id="SSF50129">
    <property type="entry name" value="GroES-like"/>
    <property type="match status" value="1"/>
</dbReference>
<evidence type="ECO:0000259" key="1">
    <source>
        <dbReference type="SMART" id="SM00829"/>
    </source>
</evidence>
<name>A0A918A380_9ACTN</name>
<evidence type="ECO:0000313" key="3">
    <source>
        <dbReference type="Proteomes" id="UP000660745"/>
    </source>
</evidence>
<dbReference type="Gene3D" id="3.40.50.720">
    <property type="entry name" value="NAD(P)-binding Rossmann-like Domain"/>
    <property type="match status" value="1"/>
</dbReference>
<feature type="domain" description="Enoyl reductase (ER)" evidence="1">
    <location>
        <begin position="16"/>
        <end position="297"/>
    </location>
</feature>
<dbReference type="AlphaFoldDB" id="A0A918A380"/>
<dbReference type="InterPro" id="IPR013154">
    <property type="entry name" value="ADH-like_N"/>
</dbReference>
<dbReference type="PANTHER" id="PTHR44013">
    <property type="entry name" value="ZINC-TYPE ALCOHOL DEHYDROGENASE-LIKE PROTEIN C16A3.02C"/>
    <property type="match status" value="1"/>
</dbReference>
<dbReference type="GO" id="GO:0008270">
    <property type="term" value="F:zinc ion binding"/>
    <property type="evidence" value="ECO:0007669"/>
    <property type="project" value="InterPro"/>
</dbReference>
<dbReference type="InterPro" id="IPR011032">
    <property type="entry name" value="GroES-like_sf"/>
</dbReference>
<dbReference type="EMBL" id="BMNK01000003">
    <property type="protein sequence ID" value="GGP05655.1"/>
    <property type="molecule type" value="Genomic_DNA"/>
</dbReference>
<dbReference type="Pfam" id="PF08240">
    <property type="entry name" value="ADH_N"/>
    <property type="match status" value="1"/>
</dbReference>
<sequence>MSTSATMRAARIHEYGEASVIRHDDIPVPSPGPGEVLVRVIATSFNPSEVGLRAGLLQGLLEVTLPYTLGWDVSGTVAELGAGVTGLAVGDGVIGLVAGSAAEYVVAPAAELARAPHNIPPAHAAAIPVAGLTAWQAVFDHARIGAGQRVLINGAGGGIGLFAVQLAKHAGATVIATASPRSTEAVRRLGADEIVDYTTTPLPGDMDVVLNLAAVSPEEAAALAPLGRVVVTVATPIDAPNAHHFVGTNEPAQLTAMAELIDKGELVVEIAETHPLTHLTEIHRRAEAGQTRGKIILFPEETS</sequence>
<gene>
    <name evidence="2" type="ORF">GCM10012278_26060</name>
</gene>
<comment type="caution">
    <text evidence="2">The sequence shown here is derived from an EMBL/GenBank/DDBJ whole genome shotgun (WGS) entry which is preliminary data.</text>
</comment>
<dbReference type="InterPro" id="IPR002364">
    <property type="entry name" value="Quin_OxRdtase/zeta-crystal_CS"/>
</dbReference>
<dbReference type="SMART" id="SM00829">
    <property type="entry name" value="PKS_ER"/>
    <property type="match status" value="1"/>
</dbReference>
<dbReference type="InterPro" id="IPR020843">
    <property type="entry name" value="ER"/>
</dbReference>
<keyword evidence="3" id="KW-1185">Reference proteome</keyword>
<dbReference type="Gene3D" id="3.90.180.10">
    <property type="entry name" value="Medium-chain alcohol dehydrogenases, catalytic domain"/>
    <property type="match status" value="1"/>
</dbReference>
<reference evidence="2" key="2">
    <citation type="submission" date="2020-09" db="EMBL/GenBank/DDBJ databases">
        <authorList>
            <person name="Sun Q."/>
            <person name="Zhou Y."/>
        </authorList>
    </citation>
    <scope>NUCLEOTIDE SEQUENCE</scope>
    <source>
        <strain evidence="2">CGMCC 4.7430</strain>
    </source>
</reference>
<evidence type="ECO:0000313" key="2">
    <source>
        <dbReference type="EMBL" id="GGP05655.1"/>
    </source>
</evidence>
<organism evidence="2 3">
    <name type="scientific">Nonomuraea glycinis</name>
    <dbReference type="NCBI Taxonomy" id="2047744"/>
    <lineage>
        <taxon>Bacteria</taxon>
        <taxon>Bacillati</taxon>
        <taxon>Actinomycetota</taxon>
        <taxon>Actinomycetes</taxon>
        <taxon>Streptosporangiales</taxon>
        <taxon>Streptosporangiaceae</taxon>
        <taxon>Nonomuraea</taxon>
    </lineage>
</organism>
<accession>A0A918A380</accession>
<dbReference type="PANTHER" id="PTHR44013:SF1">
    <property type="entry name" value="ZINC-TYPE ALCOHOL DEHYDROGENASE-LIKE PROTEIN C16A3.02C"/>
    <property type="match status" value="1"/>
</dbReference>
<dbReference type="PROSITE" id="PS01162">
    <property type="entry name" value="QOR_ZETA_CRYSTAL"/>
    <property type="match status" value="1"/>
</dbReference>
<dbReference type="RefSeq" id="WP_225276968.1">
    <property type="nucleotide sequence ID" value="NZ_BMNK01000003.1"/>
</dbReference>
<dbReference type="InterPro" id="IPR052733">
    <property type="entry name" value="Chloroplast_QOR"/>
</dbReference>
<dbReference type="InterPro" id="IPR036291">
    <property type="entry name" value="NAD(P)-bd_dom_sf"/>
</dbReference>
<proteinExistence type="predicted"/>
<dbReference type="Proteomes" id="UP000660745">
    <property type="component" value="Unassembled WGS sequence"/>
</dbReference>